<keyword evidence="2" id="KW-1185">Reference proteome</keyword>
<organism evidence="1 2">
    <name type="scientific">Papilio xuthus</name>
    <name type="common">Asian swallowtail butterfly</name>
    <dbReference type="NCBI Taxonomy" id="66420"/>
    <lineage>
        <taxon>Eukaryota</taxon>
        <taxon>Metazoa</taxon>
        <taxon>Ecdysozoa</taxon>
        <taxon>Arthropoda</taxon>
        <taxon>Hexapoda</taxon>
        <taxon>Insecta</taxon>
        <taxon>Pterygota</taxon>
        <taxon>Neoptera</taxon>
        <taxon>Endopterygota</taxon>
        <taxon>Lepidoptera</taxon>
        <taxon>Glossata</taxon>
        <taxon>Ditrysia</taxon>
        <taxon>Papilionoidea</taxon>
        <taxon>Papilionidae</taxon>
        <taxon>Papilioninae</taxon>
        <taxon>Papilio</taxon>
    </lineage>
</organism>
<reference evidence="1 2" key="1">
    <citation type="journal article" date="2015" name="Nat. Commun.">
        <title>Outbred genome sequencing and CRISPR/Cas9 gene editing in butterflies.</title>
        <authorList>
            <person name="Li X."/>
            <person name="Fan D."/>
            <person name="Zhang W."/>
            <person name="Liu G."/>
            <person name="Zhang L."/>
            <person name="Zhao L."/>
            <person name="Fang X."/>
            <person name="Chen L."/>
            <person name="Dong Y."/>
            <person name="Chen Y."/>
            <person name="Ding Y."/>
            <person name="Zhao R."/>
            <person name="Feng M."/>
            <person name="Zhu Y."/>
            <person name="Feng Y."/>
            <person name="Jiang X."/>
            <person name="Zhu D."/>
            <person name="Xiang H."/>
            <person name="Feng X."/>
            <person name="Li S."/>
            <person name="Wang J."/>
            <person name="Zhang G."/>
            <person name="Kronforst M.R."/>
            <person name="Wang W."/>
        </authorList>
    </citation>
    <scope>NUCLEOTIDE SEQUENCE [LARGE SCALE GENOMIC DNA]</scope>
    <source>
        <strain evidence="1">Ya'a_city_454_Px</strain>
        <tissue evidence="1">Whole body</tissue>
    </source>
</reference>
<gene>
    <name evidence="1" type="ORF">RR46_11510</name>
</gene>
<accession>A0A194PR59</accession>
<evidence type="ECO:0000313" key="2">
    <source>
        <dbReference type="Proteomes" id="UP000053268"/>
    </source>
</evidence>
<proteinExistence type="predicted"/>
<protein>
    <submittedName>
        <fullName evidence="1">Uncharacterized protein</fullName>
    </submittedName>
</protein>
<dbReference type="AlphaFoldDB" id="A0A194PR59"/>
<evidence type="ECO:0000313" key="1">
    <source>
        <dbReference type="EMBL" id="KPI95797.1"/>
    </source>
</evidence>
<dbReference type="Proteomes" id="UP000053268">
    <property type="component" value="Unassembled WGS sequence"/>
</dbReference>
<sequence>MNKIQIEMESYAAQSCLYDEQSGRADSADGIRRKRERERLHVYMSVYHIKKLGLYEAITFSTSVLDKNRAIGYRFRLVPIIVVKNKERGRIADSPKFMTYIAWDRSSRCACSTAR</sequence>
<dbReference type="EMBL" id="KQ459595">
    <property type="protein sequence ID" value="KPI95797.1"/>
    <property type="molecule type" value="Genomic_DNA"/>
</dbReference>
<name>A0A194PR59_PAPXU</name>